<evidence type="ECO:0000256" key="2">
    <source>
        <dbReference type="SAM" id="Phobius"/>
    </source>
</evidence>
<reference evidence="3" key="1">
    <citation type="submission" date="2020-07" db="EMBL/GenBank/DDBJ databases">
        <title>Ethylene signaling mediates host invasion by parasitic plants.</title>
        <authorList>
            <person name="Yoshida S."/>
        </authorList>
    </citation>
    <scope>NUCLEOTIDE SEQUENCE</scope>
    <source>
        <strain evidence="3">Okayama</strain>
    </source>
</reference>
<proteinExistence type="predicted"/>
<accession>A0A830C5A1</accession>
<dbReference type="EMBL" id="BMAC01000344">
    <property type="protein sequence ID" value="GFP94286.1"/>
    <property type="molecule type" value="Genomic_DNA"/>
</dbReference>
<dbReference type="Proteomes" id="UP000653305">
    <property type="component" value="Unassembled WGS sequence"/>
</dbReference>
<dbReference type="OrthoDB" id="1752066at2759"/>
<feature type="compositionally biased region" description="Pro residues" evidence="1">
    <location>
        <begin position="156"/>
        <end position="170"/>
    </location>
</feature>
<evidence type="ECO:0000313" key="3">
    <source>
        <dbReference type="EMBL" id="GFP94286.1"/>
    </source>
</evidence>
<keyword evidence="2" id="KW-1133">Transmembrane helix</keyword>
<comment type="caution">
    <text evidence="3">The sequence shown here is derived from an EMBL/GenBank/DDBJ whole genome shotgun (WGS) entry which is preliminary data.</text>
</comment>
<protein>
    <submittedName>
        <fullName evidence="3">Uncharacterized protein</fullName>
    </submittedName>
</protein>
<keyword evidence="2" id="KW-0812">Transmembrane</keyword>
<keyword evidence="2" id="KW-0472">Membrane</keyword>
<name>A0A830C5A1_9LAMI</name>
<dbReference type="AlphaFoldDB" id="A0A830C5A1"/>
<keyword evidence="4" id="KW-1185">Reference proteome</keyword>
<evidence type="ECO:0000256" key="1">
    <source>
        <dbReference type="SAM" id="MobiDB-lite"/>
    </source>
</evidence>
<gene>
    <name evidence="3" type="ORF">PHJA_001573100</name>
</gene>
<organism evidence="3 4">
    <name type="scientific">Phtheirospermum japonicum</name>
    <dbReference type="NCBI Taxonomy" id="374723"/>
    <lineage>
        <taxon>Eukaryota</taxon>
        <taxon>Viridiplantae</taxon>
        <taxon>Streptophyta</taxon>
        <taxon>Embryophyta</taxon>
        <taxon>Tracheophyta</taxon>
        <taxon>Spermatophyta</taxon>
        <taxon>Magnoliopsida</taxon>
        <taxon>eudicotyledons</taxon>
        <taxon>Gunneridae</taxon>
        <taxon>Pentapetalae</taxon>
        <taxon>asterids</taxon>
        <taxon>lamiids</taxon>
        <taxon>Lamiales</taxon>
        <taxon>Orobanchaceae</taxon>
        <taxon>Orobanchaceae incertae sedis</taxon>
        <taxon>Phtheirospermum</taxon>
    </lineage>
</organism>
<sequence length="181" mass="20871">MEGLLDSKYIQIQKVCNVSFSYGKLIPNTSRRLLAKLILLVYLIGFCNLCEVIGGYGASMGRRTCGFAEPEATEEDRLRRRQRRRRWVMPAEREIRFDGEEQQQHQHLFMQEDEMASWIQYPLDDMYADLLDPPPPSSAPISTITQPRVVEENRFPAPPPLPLVPPPPARPDYAPRFQKSI</sequence>
<feature type="region of interest" description="Disordered" evidence="1">
    <location>
        <begin position="152"/>
        <end position="181"/>
    </location>
</feature>
<feature type="transmembrane region" description="Helical" evidence="2">
    <location>
        <begin position="33"/>
        <end position="54"/>
    </location>
</feature>
<evidence type="ECO:0000313" key="4">
    <source>
        <dbReference type="Proteomes" id="UP000653305"/>
    </source>
</evidence>